<evidence type="ECO:0000313" key="1">
    <source>
        <dbReference type="EMBL" id="OLV17147.1"/>
    </source>
</evidence>
<keyword evidence="2" id="KW-1185">Reference proteome</keyword>
<dbReference type="Proteomes" id="UP000186607">
    <property type="component" value="Unassembled WGS sequence"/>
</dbReference>
<dbReference type="EMBL" id="MSTI01000114">
    <property type="protein sequence ID" value="OLV17147.1"/>
    <property type="molecule type" value="Genomic_DNA"/>
</dbReference>
<reference evidence="1 2" key="1">
    <citation type="submission" date="2017-01" db="EMBL/GenBank/DDBJ databases">
        <title>Genome Analysis of Deinococcus marmoris KOPRI26562.</title>
        <authorList>
            <person name="Kim J.H."/>
            <person name="Oh H.-M."/>
        </authorList>
    </citation>
    <scope>NUCLEOTIDE SEQUENCE [LARGE SCALE GENOMIC DNA]</scope>
    <source>
        <strain evidence="1 2">KOPRI26562</strain>
    </source>
</reference>
<gene>
    <name evidence="1" type="ORF">BOO71_0009742</name>
</gene>
<name>A0A1U7NW72_9DEIO</name>
<dbReference type="RefSeq" id="WP_075834216.1">
    <property type="nucleotide sequence ID" value="NZ_MSTI01000114.1"/>
</dbReference>
<protein>
    <submittedName>
        <fullName evidence="1">Uncharacterized protein</fullName>
    </submittedName>
</protein>
<dbReference type="OrthoDB" id="70347at2"/>
<proteinExistence type="predicted"/>
<dbReference type="STRING" id="249408.BOO71_0009742"/>
<accession>A0A1U7NW72</accession>
<sequence length="114" mass="12670">MTDLPDTPSTALADLLERCGKTRSEAEALAAEMVQRQRAVDPGCTWGHIHPEQIAGLWNQAAKHGKRKLVLEITADVPTYEEWTSGRVQVTVKGVQTWADYEQEQQDARAKAVN</sequence>
<organism evidence="1 2">
    <name type="scientific">Deinococcus marmoris</name>
    <dbReference type="NCBI Taxonomy" id="249408"/>
    <lineage>
        <taxon>Bacteria</taxon>
        <taxon>Thermotogati</taxon>
        <taxon>Deinococcota</taxon>
        <taxon>Deinococci</taxon>
        <taxon>Deinococcales</taxon>
        <taxon>Deinococcaceae</taxon>
        <taxon>Deinococcus</taxon>
    </lineage>
</organism>
<evidence type="ECO:0000313" key="2">
    <source>
        <dbReference type="Proteomes" id="UP000186607"/>
    </source>
</evidence>
<comment type="caution">
    <text evidence="1">The sequence shown here is derived from an EMBL/GenBank/DDBJ whole genome shotgun (WGS) entry which is preliminary data.</text>
</comment>
<dbReference type="AlphaFoldDB" id="A0A1U7NW72"/>